<evidence type="ECO:0000313" key="2">
    <source>
        <dbReference type="Proteomes" id="UP000612585"/>
    </source>
</evidence>
<dbReference type="EMBL" id="BOPG01000024">
    <property type="protein sequence ID" value="GIJ56460.1"/>
    <property type="molecule type" value="Genomic_DNA"/>
</dbReference>
<dbReference type="Pfam" id="PF10604">
    <property type="entry name" value="Polyketide_cyc2"/>
    <property type="match status" value="1"/>
</dbReference>
<name>A0A8J3Z705_9ACTN</name>
<proteinExistence type="predicted"/>
<sequence length="140" mass="15109">MSIELGSGQMMSTAPPTAFFARWADHATWPEWDPDTLWVRMDGPVGPGATGRIKPRGGPAVRFTVSVYDPPTEYTDVAALMGARLTFRHTATVTEDGKTVVTAHASLAGPLSRLWATVMGRGFRDAVPTALARLVELVEQ</sequence>
<accession>A0A8J3Z705</accession>
<dbReference type="SUPFAM" id="SSF55961">
    <property type="entry name" value="Bet v1-like"/>
    <property type="match status" value="1"/>
</dbReference>
<gene>
    <name evidence="1" type="ORF">Vau01_039760</name>
</gene>
<dbReference type="Gene3D" id="3.30.530.20">
    <property type="match status" value="1"/>
</dbReference>
<comment type="caution">
    <text evidence="1">The sequence shown here is derived from an EMBL/GenBank/DDBJ whole genome shotgun (WGS) entry which is preliminary data.</text>
</comment>
<dbReference type="AlphaFoldDB" id="A0A8J3Z705"/>
<keyword evidence="2" id="KW-1185">Reference proteome</keyword>
<evidence type="ECO:0000313" key="1">
    <source>
        <dbReference type="EMBL" id="GIJ56460.1"/>
    </source>
</evidence>
<dbReference type="RefSeq" id="WP_203994840.1">
    <property type="nucleotide sequence ID" value="NZ_BOPG01000024.1"/>
</dbReference>
<evidence type="ECO:0008006" key="3">
    <source>
        <dbReference type="Google" id="ProtNLM"/>
    </source>
</evidence>
<protein>
    <recommendedName>
        <fullName evidence="3">Polyketide cyclase / dehydrase and lipid transport</fullName>
    </recommendedName>
</protein>
<reference evidence="1" key="1">
    <citation type="submission" date="2021-01" db="EMBL/GenBank/DDBJ databases">
        <title>Whole genome shotgun sequence of Virgisporangium aurantiacum NBRC 16421.</title>
        <authorList>
            <person name="Komaki H."/>
            <person name="Tamura T."/>
        </authorList>
    </citation>
    <scope>NUCLEOTIDE SEQUENCE</scope>
    <source>
        <strain evidence="1">NBRC 16421</strain>
    </source>
</reference>
<organism evidence="1 2">
    <name type="scientific">Virgisporangium aurantiacum</name>
    <dbReference type="NCBI Taxonomy" id="175570"/>
    <lineage>
        <taxon>Bacteria</taxon>
        <taxon>Bacillati</taxon>
        <taxon>Actinomycetota</taxon>
        <taxon>Actinomycetes</taxon>
        <taxon>Micromonosporales</taxon>
        <taxon>Micromonosporaceae</taxon>
        <taxon>Virgisporangium</taxon>
    </lineage>
</organism>
<dbReference type="InterPro" id="IPR019587">
    <property type="entry name" value="Polyketide_cyclase/dehydratase"/>
</dbReference>
<dbReference type="Proteomes" id="UP000612585">
    <property type="component" value="Unassembled WGS sequence"/>
</dbReference>
<dbReference type="InterPro" id="IPR023393">
    <property type="entry name" value="START-like_dom_sf"/>
</dbReference>